<dbReference type="InterPro" id="IPR036291">
    <property type="entry name" value="NAD(P)-bd_dom_sf"/>
</dbReference>
<reference evidence="4" key="1">
    <citation type="submission" date="2016-07" db="EMBL/GenBank/DDBJ databases">
        <authorList>
            <person name="Bretaudeau A."/>
        </authorList>
    </citation>
    <scope>NUCLEOTIDE SEQUENCE</scope>
    <source>
        <strain evidence="4">Rice</strain>
        <tissue evidence="4">Whole body</tissue>
    </source>
</reference>
<comment type="similarity">
    <text evidence="1 3">Belongs to the short-chain dehydrogenases/reductases (SDR) family.</text>
</comment>
<dbReference type="AlphaFoldDB" id="A0A2H1VH14"/>
<evidence type="ECO:0000256" key="1">
    <source>
        <dbReference type="ARBA" id="ARBA00006484"/>
    </source>
</evidence>
<dbReference type="InterPro" id="IPR020904">
    <property type="entry name" value="Sc_DH/Rdtase_CS"/>
</dbReference>
<protein>
    <submittedName>
        <fullName evidence="4">SFRICE_007947</fullName>
    </submittedName>
</protein>
<dbReference type="GO" id="GO:0016616">
    <property type="term" value="F:oxidoreductase activity, acting on the CH-OH group of donors, NAD or NADP as acceptor"/>
    <property type="evidence" value="ECO:0007669"/>
    <property type="project" value="TreeGrafter"/>
</dbReference>
<dbReference type="PRINTS" id="PR00080">
    <property type="entry name" value="SDRFAMILY"/>
</dbReference>
<dbReference type="InterPro" id="IPR002347">
    <property type="entry name" value="SDR_fam"/>
</dbReference>
<name>A0A2H1VH14_SPOFR</name>
<dbReference type="GO" id="GO:0005737">
    <property type="term" value="C:cytoplasm"/>
    <property type="evidence" value="ECO:0007669"/>
    <property type="project" value="TreeGrafter"/>
</dbReference>
<dbReference type="PROSITE" id="PS00061">
    <property type="entry name" value="ADH_SHORT"/>
    <property type="match status" value="1"/>
</dbReference>
<dbReference type="SUPFAM" id="SSF51735">
    <property type="entry name" value="NAD(P)-binding Rossmann-fold domains"/>
    <property type="match status" value="1"/>
</dbReference>
<sequence length="276" mass="29965">MAEWDANNKTFLITGGASGLGALYAEAFLKEGAKNVAILDIAENLGKAKAESLNKTYGNKVIFVKCDVSKEEDIVSAWDSVLAQFKQIDVIVNNAGIMVDAPNVWRTASDVNWQGLVSFTLKGISHMKKDEGGAGGTIMNIASTVAFMKLGAFPIYSGSKMAVLHFSQCIAMPPFFEITGVRVVTLCLGPTDTALLENLGPKAYDPRVGQLMIDVIESQKHKVVYQKPESAVKVLVEMYKTGPPASIWLSLDNKPGQNITLTIDRAFKDFENLLKT</sequence>
<evidence type="ECO:0000256" key="2">
    <source>
        <dbReference type="ARBA" id="ARBA00023002"/>
    </source>
</evidence>
<dbReference type="PRINTS" id="PR00081">
    <property type="entry name" value="GDHRDH"/>
</dbReference>
<dbReference type="PANTHER" id="PTHR44229">
    <property type="entry name" value="15-HYDROXYPROSTAGLANDIN DEHYDROGENASE [NAD(+)]"/>
    <property type="match status" value="1"/>
</dbReference>
<dbReference type="EMBL" id="ODYU01002522">
    <property type="protein sequence ID" value="SOQ40118.1"/>
    <property type="molecule type" value="Genomic_DNA"/>
</dbReference>
<organism evidence="4">
    <name type="scientific">Spodoptera frugiperda</name>
    <name type="common">Fall armyworm</name>
    <dbReference type="NCBI Taxonomy" id="7108"/>
    <lineage>
        <taxon>Eukaryota</taxon>
        <taxon>Metazoa</taxon>
        <taxon>Ecdysozoa</taxon>
        <taxon>Arthropoda</taxon>
        <taxon>Hexapoda</taxon>
        <taxon>Insecta</taxon>
        <taxon>Pterygota</taxon>
        <taxon>Neoptera</taxon>
        <taxon>Endopterygota</taxon>
        <taxon>Lepidoptera</taxon>
        <taxon>Glossata</taxon>
        <taxon>Ditrysia</taxon>
        <taxon>Noctuoidea</taxon>
        <taxon>Noctuidae</taxon>
        <taxon>Amphipyrinae</taxon>
        <taxon>Spodoptera</taxon>
    </lineage>
</organism>
<dbReference type="Pfam" id="PF00106">
    <property type="entry name" value="adh_short"/>
    <property type="match status" value="1"/>
</dbReference>
<accession>A0A2H1VH14</accession>
<dbReference type="PANTHER" id="PTHR44229:SF8">
    <property type="entry name" value="ALCOHOL DEHYDROGENASE-RELATED"/>
    <property type="match status" value="1"/>
</dbReference>
<keyword evidence="2" id="KW-0560">Oxidoreductase</keyword>
<gene>
    <name evidence="4" type="ORF">SFRICE_007947</name>
</gene>
<dbReference type="Gene3D" id="3.40.50.720">
    <property type="entry name" value="NAD(P)-binding Rossmann-like Domain"/>
    <property type="match status" value="1"/>
</dbReference>
<evidence type="ECO:0000256" key="3">
    <source>
        <dbReference type="RuleBase" id="RU000363"/>
    </source>
</evidence>
<proteinExistence type="inferred from homology"/>
<evidence type="ECO:0000313" key="4">
    <source>
        <dbReference type="EMBL" id="SOQ40118.1"/>
    </source>
</evidence>